<sequence>MYCPNCGTKIIPGAKFCPNCGEKLEFAPENTAGESTAENSEATQQT</sequence>
<reference evidence="2 3" key="1">
    <citation type="submission" date="2011-10" db="EMBL/GenBank/DDBJ databases">
        <title>The Genome Sequence of Lachnospiraceae bacterium ACC2.</title>
        <authorList>
            <consortium name="The Broad Institute Genome Sequencing Platform"/>
            <person name="Earl A."/>
            <person name="Ward D."/>
            <person name="Feldgarden M."/>
            <person name="Gevers D."/>
            <person name="Sizova M."/>
            <person name="Hazen A."/>
            <person name="Epstein S."/>
            <person name="Young S.K."/>
            <person name="Zeng Q."/>
            <person name="Gargeya S."/>
            <person name="Fitzgerald M."/>
            <person name="Haas B."/>
            <person name="Abouelleil A."/>
            <person name="Alvarado L."/>
            <person name="Arachchi H.M."/>
            <person name="Berlin A."/>
            <person name="Brown A."/>
            <person name="Chapman S.B."/>
            <person name="Chen Z."/>
            <person name="Dunbar C."/>
            <person name="Freedman E."/>
            <person name="Gearin G."/>
            <person name="Goldberg J."/>
            <person name="Griggs A."/>
            <person name="Gujja S."/>
            <person name="Heiman D."/>
            <person name="Howarth C."/>
            <person name="Larson L."/>
            <person name="Lui A."/>
            <person name="MacDonald P.J.P."/>
            <person name="Montmayeur A."/>
            <person name="Murphy C."/>
            <person name="Neiman D."/>
            <person name="Pearson M."/>
            <person name="Priest M."/>
            <person name="Roberts A."/>
            <person name="Saif S."/>
            <person name="Shea T."/>
            <person name="Shenoy N."/>
            <person name="Sisk P."/>
            <person name="Stolte C."/>
            <person name="Sykes S."/>
            <person name="Wortman J."/>
            <person name="Nusbaum C."/>
            <person name="Birren B."/>
        </authorList>
    </citation>
    <scope>NUCLEOTIDE SEQUENCE [LARGE SCALE GENOMIC DNA]</scope>
    <source>
        <strain evidence="2 3">ACC2</strain>
    </source>
</reference>
<keyword evidence="3" id="KW-1185">Reference proteome</keyword>
<dbReference type="Pfam" id="PF13240">
    <property type="entry name" value="Zn_Ribbon_1"/>
    <property type="match status" value="1"/>
</dbReference>
<evidence type="ECO:0000313" key="2">
    <source>
        <dbReference type="EMBL" id="EHO18723.1"/>
    </source>
</evidence>
<proteinExistence type="predicted"/>
<feature type="domain" description="Zinc-ribbon" evidence="1">
    <location>
        <begin position="2"/>
        <end position="24"/>
    </location>
</feature>
<dbReference type="RefSeq" id="WP_009531880.1">
    <property type="nucleotide sequence ID" value="NZ_JH590861.1"/>
</dbReference>
<feature type="non-terminal residue" evidence="2">
    <location>
        <position position="46"/>
    </location>
</feature>
<dbReference type="AlphaFoldDB" id="A0AA37DHR7"/>
<evidence type="ECO:0000259" key="1">
    <source>
        <dbReference type="Pfam" id="PF13240"/>
    </source>
</evidence>
<accession>A0AA37DHR7</accession>
<gene>
    <name evidence="2" type="ORF">HMPREF9623_00045</name>
</gene>
<protein>
    <recommendedName>
        <fullName evidence="1">Zinc-ribbon domain-containing protein</fullName>
    </recommendedName>
</protein>
<comment type="caution">
    <text evidence="2">The sequence shown here is derived from an EMBL/GenBank/DDBJ whole genome shotgun (WGS) entry which is preliminary data.</text>
</comment>
<dbReference type="EMBL" id="AGEL01000001">
    <property type="protein sequence ID" value="EHO18723.1"/>
    <property type="molecule type" value="Genomic_DNA"/>
</dbReference>
<organism evidence="2 3">
    <name type="scientific">Stomatobaculum longum</name>
    <dbReference type="NCBI Taxonomy" id="796942"/>
    <lineage>
        <taxon>Bacteria</taxon>
        <taxon>Bacillati</taxon>
        <taxon>Bacillota</taxon>
        <taxon>Clostridia</taxon>
        <taxon>Lachnospirales</taxon>
        <taxon>Lachnospiraceae</taxon>
        <taxon>Stomatobaculum</taxon>
    </lineage>
</organism>
<name>A0AA37DHR7_9FIRM</name>
<dbReference type="Proteomes" id="UP000018466">
    <property type="component" value="Unassembled WGS sequence"/>
</dbReference>
<dbReference type="InterPro" id="IPR026870">
    <property type="entry name" value="Zinc_ribbon_dom"/>
</dbReference>
<dbReference type="GeneID" id="97128249"/>
<evidence type="ECO:0000313" key="3">
    <source>
        <dbReference type="Proteomes" id="UP000018466"/>
    </source>
</evidence>